<proteinExistence type="predicted"/>
<protein>
    <submittedName>
        <fullName evidence="2">Uncharacterized protein</fullName>
    </submittedName>
</protein>
<keyword evidence="3" id="KW-1185">Reference proteome</keyword>
<dbReference type="EMBL" id="KZ852213">
    <property type="protein sequence ID" value="RDH26213.1"/>
    <property type="molecule type" value="Genomic_DNA"/>
</dbReference>
<dbReference type="GeneID" id="38138450"/>
<dbReference type="Proteomes" id="UP000253729">
    <property type="component" value="Unassembled WGS sequence"/>
</dbReference>
<feature type="region of interest" description="Disordered" evidence="1">
    <location>
        <begin position="1"/>
        <end position="21"/>
    </location>
</feature>
<evidence type="ECO:0000313" key="3">
    <source>
        <dbReference type="Proteomes" id="UP000253729"/>
    </source>
</evidence>
<accession>A0A3F3PHJ5</accession>
<evidence type="ECO:0000256" key="1">
    <source>
        <dbReference type="SAM" id="MobiDB-lite"/>
    </source>
</evidence>
<sequence>MYPEAPASLCTAPTSPQGHRNDDTEVAFTHADRMIIIIPCIMPDIGLLDTCRVVVGCIHSPLPDYGKP</sequence>
<dbReference type="RefSeq" id="XP_026619235.1">
    <property type="nucleotide sequence ID" value="XM_026770094.1"/>
</dbReference>
<gene>
    <name evidence="2" type="ORF">BDQ94DRAFT_164668</name>
</gene>
<dbReference type="AlphaFoldDB" id="A0A3F3PHJ5"/>
<evidence type="ECO:0000313" key="2">
    <source>
        <dbReference type="EMBL" id="RDH26213.1"/>
    </source>
</evidence>
<organism evidence="2 3">
    <name type="scientific">Aspergillus welwitschiae</name>
    <dbReference type="NCBI Taxonomy" id="1341132"/>
    <lineage>
        <taxon>Eukaryota</taxon>
        <taxon>Fungi</taxon>
        <taxon>Dikarya</taxon>
        <taxon>Ascomycota</taxon>
        <taxon>Pezizomycotina</taxon>
        <taxon>Eurotiomycetes</taxon>
        <taxon>Eurotiomycetidae</taxon>
        <taxon>Eurotiales</taxon>
        <taxon>Aspergillaceae</taxon>
        <taxon>Aspergillus</taxon>
        <taxon>Aspergillus subgen. Circumdati</taxon>
    </lineage>
</organism>
<reference evidence="2 3" key="1">
    <citation type="submission" date="2018-07" db="EMBL/GenBank/DDBJ databases">
        <title>The genomes of Aspergillus section Nigri reveals drivers in fungal speciation.</title>
        <authorList>
            <consortium name="DOE Joint Genome Institute"/>
            <person name="Vesth T.C."/>
            <person name="Nybo J."/>
            <person name="Theobald S."/>
            <person name="Brandl J."/>
            <person name="Frisvad J.C."/>
            <person name="Nielsen K.F."/>
            <person name="Lyhne E.K."/>
            <person name="Kogle M.E."/>
            <person name="Kuo A."/>
            <person name="Riley R."/>
            <person name="Clum A."/>
            <person name="Nolan M."/>
            <person name="Lipzen A."/>
            <person name="Salamov A."/>
            <person name="Henrissat B."/>
            <person name="Wiebenga A."/>
            <person name="De vries R.P."/>
            <person name="Grigoriev I.V."/>
            <person name="Mortensen U.H."/>
            <person name="Andersen M.R."/>
            <person name="Baker S.E."/>
        </authorList>
    </citation>
    <scope>NUCLEOTIDE SEQUENCE [LARGE SCALE GENOMIC DNA]</scope>
    <source>
        <strain evidence="2 3">CBS 139.54b</strain>
    </source>
</reference>
<name>A0A3F3PHJ5_9EURO</name>